<feature type="transmembrane region" description="Helical" evidence="7">
    <location>
        <begin position="234"/>
        <end position="261"/>
    </location>
</feature>
<comment type="subcellular location">
    <subcellularLocation>
        <location evidence="1 7">Cell membrane</location>
        <topology evidence="1 7">Multi-pass membrane protein</topology>
    </subcellularLocation>
</comment>
<dbReference type="InterPro" id="IPR035906">
    <property type="entry name" value="MetI-like_sf"/>
</dbReference>
<dbReference type="PANTHER" id="PTHR43386:SF1">
    <property type="entry name" value="D,D-DIPEPTIDE TRANSPORT SYSTEM PERMEASE PROTEIN DDPC-RELATED"/>
    <property type="match status" value="1"/>
</dbReference>
<dbReference type="PATRIC" id="fig|1114856.3.peg.2187"/>
<name>L9VVB8_9EURY</name>
<feature type="transmembrane region" description="Helical" evidence="7">
    <location>
        <begin position="35"/>
        <end position="53"/>
    </location>
</feature>
<dbReference type="EMBL" id="AOHW01000029">
    <property type="protein sequence ID" value="ELY41115.1"/>
    <property type="molecule type" value="Genomic_DNA"/>
</dbReference>
<keyword evidence="2 7" id="KW-0813">Transport</keyword>
<dbReference type="Pfam" id="PF00528">
    <property type="entry name" value="BPD_transp_1"/>
    <property type="match status" value="1"/>
</dbReference>
<dbReference type="InterPro" id="IPR000515">
    <property type="entry name" value="MetI-like"/>
</dbReference>
<dbReference type="PANTHER" id="PTHR43386">
    <property type="entry name" value="OLIGOPEPTIDE TRANSPORT SYSTEM PERMEASE PROTEIN APPC"/>
    <property type="match status" value="1"/>
</dbReference>
<sequence>MSTKTRRPTDEIANRIAGGYDYLREKFAVFEGDRLGQTGLLILCTFVFIGIFARPIAVDVLNYTITVQPFSLAPHDPGEINRAADNSALRLEGPSTTHPLGTTNMGRDVLSQLLVGTRVTLIVGSIAAFMAVFIGTNVGLISAYFGGWIDDVLMRITDIVYGVPFLPFAIVLVAILGSSIVNIIIAIVLILWRSTARVIRSQVLSHKQRPYVESAQAIGAGHGRIMYRHILPNVLPLAFLYAAFAVGWAVIAEASLAFLGFGDPNMLSWGEMIYEVYNADAIRQAWWWVFPPGICIMLFVMSVFFIGRTLEKVVSPELRHQE</sequence>
<keyword evidence="3" id="KW-1003">Cell membrane</keyword>
<evidence type="ECO:0000256" key="6">
    <source>
        <dbReference type="ARBA" id="ARBA00023136"/>
    </source>
</evidence>
<comment type="caution">
    <text evidence="9">The sequence shown here is derived from an EMBL/GenBank/DDBJ whole genome shotgun (WGS) entry which is preliminary data.</text>
</comment>
<evidence type="ECO:0000256" key="1">
    <source>
        <dbReference type="ARBA" id="ARBA00004651"/>
    </source>
</evidence>
<evidence type="ECO:0000313" key="10">
    <source>
        <dbReference type="Proteomes" id="UP000011599"/>
    </source>
</evidence>
<organism evidence="9 10">
    <name type="scientific">Natronorubrum tibetense GA33</name>
    <dbReference type="NCBI Taxonomy" id="1114856"/>
    <lineage>
        <taxon>Archaea</taxon>
        <taxon>Methanobacteriati</taxon>
        <taxon>Methanobacteriota</taxon>
        <taxon>Stenosarchaea group</taxon>
        <taxon>Halobacteria</taxon>
        <taxon>Halobacteriales</taxon>
        <taxon>Natrialbaceae</taxon>
        <taxon>Natronorubrum</taxon>
    </lineage>
</organism>
<evidence type="ECO:0000256" key="2">
    <source>
        <dbReference type="ARBA" id="ARBA00022448"/>
    </source>
</evidence>
<keyword evidence="10" id="KW-1185">Reference proteome</keyword>
<dbReference type="SUPFAM" id="SSF161098">
    <property type="entry name" value="MetI-like"/>
    <property type="match status" value="1"/>
</dbReference>
<gene>
    <name evidence="9" type="ORF">C496_10496</name>
</gene>
<proteinExistence type="inferred from homology"/>
<dbReference type="AlphaFoldDB" id="L9VVB8"/>
<evidence type="ECO:0000256" key="7">
    <source>
        <dbReference type="RuleBase" id="RU363032"/>
    </source>
</evidence>
<reference evidence="9 10" key="1">
    <citation type="journal article" date="2014" name="PLoS Genet.">
        <title>Phylogenetically driven sequencing of extremely halophilic archaea reveals strategies for static and dynamic osmo-response.</title>
        <authorList>
            <person name="Becker E.A."/>
            <person name="Seitzer P.M."/>
            <person name="Tritt A."/>
            <person name="Larsen D."/>
            <person name="Krusor M."/>
            <person name="Yao A.I."/>
            <person name="Wu D."/>
            <person name="Madern D."/>
            <person name="Eisen J.A."/>
            <person name="Darling A.E."/>
            <person name="Facciotti M.T."/>
        </authorList>
    </citation>
    <scope>NUCLEOTIDE SEQUENCE [LARGE SCALE GENOMIC DNA]</scope>
    <source>
        <strain evidence="9 10">GA33</strain>
    </source>
</reference>
<evidence type="ECO:0000256" key="3">
    <source>
        <dbReference type="ARBA" id="ARBA00022475"/>
    </source>
</evidence>
<dbReference type="GO" id="GO:0005886">
    <property type="term" value="C:plasma membrane"/>
    <property type="evidence" value="ECO:0007669"/>
    <property type="project" value="UniProtKB-SubCell"/>
</dbReference>
<feature type="transmembrane region" description="Helical" evidence="7">
    <location>
        <begin position="119"/>
        <end position="145"/>
    </location>
</feature>
<keyword evidence="5 7" id="KW-1133">Transmembrane helix</keyword>
<dbReference type="GO" id="GO:0055085">
    <property type="term" value="P:transmembrane transport"/>
    <property type="evidence" value="ECO:0007669"/>
    <property type="project" value="InterPro"/>
</dbReference>
<dbReference type="STRING" id="1114856.GCA_000383975_02523"/>
<dbReference type="OrthoDB" id="312811at2157"/>
<feature type="transmembrane region" description="Helical" evidence="7">
    <location>
        <begin position="165"/>
        <end position="192"/>
    </location>
</feature>
<dbReference type="eggNOG" id="arCOG00748">
    <property type="taxonomic scope" value="Archaea"/>
</dbReference>
<dbReference type="Gene3D" id="1.10.3720.10">
    <property type="entry name" value="MetI-like"/>
    <property type="match status" value="1"/>
</dbReference>
<comment type="similarity">
    <text evidence="7">Belongs to the binding-protein-dependent transport system permease family.</text>
</comment>
<evidence type="ECO:0000259" key="8">
    <source>
        <dbReference type="PROSITE" id="PS50928"/>
    </source>
</evidence>
<dbReference type="CDD" id="cd06261">
    <property type="entry name" value="TM_PBP2"/>
    <property type="match status" value="1"/>
</dbReference>
<dbReference type="InterPro" id="IPR050366">
    <property type="entry name" value="BP-dependent_transpt_permease"/>
</dbReference>
<keyword evidence="6 7" id="KW-0472">Membrane</keyword>
<evidence type="ECO:0000256" key="4">
    <source>
        <dbReference type="ARBA" id="ARBA00022692"/>
    </source>
</evidence>
<dbReference type="RefSeq" id="WP_006089932.1">
    <property type="nucleotide sequence ID" value="NZ_AOHW01000029.1"/>
</dbReference>
<feature type="transmembrane region" description="Helical" evidence="7">
    <location>
        <begin position="285"/>
        <end position="306"/>
    </location>
</feature>
<dbReference type="Proteomes" id="UP000011599">
    <property type="component" value="Unassembled WGS sequence"/>
</dbReference>
<dbReference type="PROSITE" id="PS50928">
    <property type="entry name" value="ABC_TM1"/>
    <property type="match status" value="1"/>
</dbReference>
<feature type="domain" description="ABC transmembrane type-1" evidence="8">
    <location>
        <begin position="117"/>
        <end position="307"/>
    </location>
</feature>
<evidence type="ECO:0000313" key="9">
    <source>
        <dbReference type="EMBL" id="ELY41115.1"/>
    </source>
</evidence>
<accession>L9VVB8</accession>
<evidence type="ECO:0000256" key="5">
    <source>
        <dbReference type="ARBA" id="ARBA00022989"/>
    </source>
</evidence>
<protein>
    <submittedName>
        <fullName evidence="9">Binding-protein-dependent transport system inner membrane protein</fullName>
    </submittedName>
</protein>
<keyword evidence="4 7" id="KW-0812">Transmembrane</keyword>